<feature type="region of interest" description="Disordered" evidence="1">
    <location>
        <begin position="181"/>
        <end position="200"/>
    </location>
</feature>
<keyword evidence="2" id="KW-0812">Transmembrane</keyword>
<keyword evidence="2" id="KW-0472">Membrane</keyword>
<accession>A0A319EPU2</accession>
<dbReference type="Proteomes" id="UP000247810">
    <property type="component" value="Unassembled WGS sequence"/>
</dbReference>
<keyword evidence="4" id="KW-1185">Reference proteome</keyword>
<sequence length="200" mass="22611">MGRIPAQIPLPFQPRLAFFRQHFAVGRPCCYCGVTFFIHVLLCIVSCVAIRLWFLLFFSENEWNLADPAQPLRPRLLPTLYSVYSFHSTLHYTGPLALSHLQMATFRNTCHILPTCILMVNPVGIVEVSEGTILLMLEISVPSIIFRMHDDNIGQTVFTSIPCGGWPPCKTYQNILHDNNGDRQGMLGRQNPSSSLCRHP</sequence>
<proteinExistence type="predicted"/>
<evidence type="ECO:0000313" key="3">
    <source>
        <dbReference type="EMBL" id="PYH92962.1"/>
    </source>
</evidence>
<dbReference type="EMBL" id="KZ825903">
    <property type="protein sequence ID" value="PYH92962.1"/>
    <property type="molecule type" value="Genomic_DNA"/>
</dbReference>
<evidence type="ECO:0000256" key="1">
    <source>
        <dbReference type="SAM" id="MobiDB-lite"/>
    </source>
</evidence>
<dbReference type="AlphaFoldDB" id="A0A319EPU2"/>
<dbReference type="VEuPathDB" id="FungiDB:BO71DRAFT_10892"/>
<feature type="compositionally biased region" description="Polar residues" evidence="1">
    <location>
        <begin position="190"/>
        <end position="200"/>
    </location>
</feature>
<feature type="transmembrane region" description="Helical" evidence="2">
    <location>
        <begin position="36"/>
        <end position="58"/>
    </location>
</feature>
<evidence type="ECO:0000256" key="2">
    <source>
        <dbReference type="SAM" id="Phobius"/>
    </source>
</evidence>
<name>A0A319EPU2_9EURO</name>
<organism evidence="3 4">
    <name type="scientific">Aspergillus ellipticus CBS 707.79</name>
    <dbReference type="NCBI Taxonomy" id="1448320"/>
    <lineage>
        <taxon>Eukaryota</taxon>
        <taxon>Fungi</taxon>
        <taxon>Dikarya</taxon>
        <taxon>Ascomycota</taxon>
        <taxon>Pezizomycotina</taxon>
        <taxon>Eurotiomycetes</taxon>
        <taxon>Eurotiomycetidae</taxon>
        <taxon>Eurotiales</taxon>
        <taxon>Aspergillaceae</taxon>
        <taxon>Aspergillus</taxon>
        <taxon>Aspergillus subgen. Circumdati</taxon>
    </lineage>
</organism>
<keyword evidence="2" id="KW-1133">Transmembrane helix</keyword>
<evidence type="ECO:0000313" key="4">
    <source>
        <dbReference type="Proteomes" id="UP000247810"/>
    </source>
</evidence>
<protein>
    <submittedName>
        <fullName evidence="3">Uncharacterized protein</fullName>
    </submittedName>
</protein>
<gene>
    <name evidence="3" type="ORF">BO71DRAFT_10892</name>
</gene>
<reference evidence="3 4" key="1">
    <citation type="submission" date="2018-02" db="EMBL/GenBank/DDBJ databases">
        <title>The genomes of Aspergillus section Nigri reveals drivers in fungal speciation.</title>
        <authorList>
            <consortium name="DOE Joint Genome Institute"/>
            <person name="Vesth T.C."/>
            <person name="Nybo J."/>
            <person name="Theobald S."/>
            <person name="Brandl J."/>
            <person name="Frisvad J.C."/>
            <person name="Nielsen K.F."/>
            <person name="Lyhne E.K."/>
            <person name="Kogle M.E."/>
            <person name="Kuo A."/>
            <person name="Riley R."/>
            <person name="Clum A."/>
            <person name="Nolan M."/>
            <person name="Lipzen A."/>
            <person name="Salamov A."/>
            <person name="Henrissat B."/>
            <person name="Wiebenga A."/>
            <person name="De vries R.P."/>
            <person name="Grigoriev I.V."/>
            <person name="Mortensen U.H."/>
            <person name="Andersen M.R."/>
            <person name="Baker S.E."/>
        </authorList>
    </citation>
    <scope>NUCLEOTIDE SEQUENCE [LARGE SCALE GENOMIC DNA]</scope>
    <source>
        <strain evidence="3 4">CBS 707.79</strain>
    </source>
</reference>